<evidence type="ECO:0000313" key="12">
    <source>
        <dbReference type="EMBL" id="MFD2482173.1"/>
    </source>
</evidence>
<dbReference type="InterPro" id="IPR001041">
    <property type="entry name" value="2Fe-2S_ferredoxin-type"/>
</dbReference>
<dbReference type="InterPro" id="IPR011576">
    <property type="entry name" value="Pyridox_Oxase_N"/>
</dbReference>
<reference evidence="13" key="1">
    <citation type="journal article" date="2019" name="Int. J. Syst. Evol. Microbiol.">
        <title>The Global Catalogue of Microorganisms (GCM) 10K type strain sequencing project: providing services to taxonomists for standard genome sequencing and annotation.</title>
        <authorList>
            <consortium name="The Broad Institute Genomics Platform"/>
            <consortium name="The Broad Institute Genome Sequencing Center for Infectious Disease"/>
            <person name="Wu L."/>
            <person name="Ma J."/>
        </authorList>
    </citation>
    <scope>NUCLEOTIDE SEQUENCE [LARGE SCALE GENOMIC DNA]</scope>
    <source>
        <strain evidence="13">CGMCC 4.7638</strain>
    </source>
</reference>
<dbReference type="InterPro" id="IPR036010">
    <property type="entry name" value="2Fe-2S_ferredoxin-like_sf"/>
</dbReference>
<feature type="domain" description="FAD-binding FR-type" evidence="11">
    <location>
        <begin position="371"/>
        <end position="471"/>
    </location>
</feature>
<dbReference type="Proteomes" id="UP001597542">
    <property type="component" value="Unassembled WGS sequence"/>
</dbReference>
<keyword evidence="6" id="KW-0560">Oxidoreductase</keyword>
<dbReference type="Pfam" id="PF00111">
    <property type="entry name" value="Fer2"/>
    <property type="match status" value="1"/>
</dbReference>
<dbReference type="PRINTS" id="PR00410">
    <property type="entry name" value="PHEHYDRXLASE"/>
</dbReference>
<dbReference type="SUPFAM" id="SSF50475">
    <property type="entry name" value="FMN-binding split barrel"/>
    <property type="match status" value="1"/>
</dbReference>
<dbReference type="PANTHER" id="PTHR47354:SF8">
    <property type="entry name" value="1,2-PHENYLACETYL-COA EPOXIDASE, SUBUNIT E"/>
    <property type="match status" value="1"/>
</dbReference>
<accession>A0ABW5HZD9</accession>
<dbReference type="PROSITE" id="PS51085">
    <property type="entry name" value="2FE2S_FER_2"/>
    <property type="match status" value="1"/>
</dbReference>
<evidence type="ECO:0000256" key="4">
    <source>
        <dbReference type="ARBA" id="ARBA00022723"/>
    </source>
</evidence>
<evidence type="ECO:0000256" key="2">
    <source>
        <dbReference type="ARBA" id="ARBA00022630"/>
    </source>
</evidence>
<dbReference type="SUPFAM" id="SSF52343">
    <property type="entry name" value="Ferredoxin reductase-like, C-terminal NADP-linked domain"/>
    <property type="match status" value="1"/>
</dbReference>
<dbReference type="InterPro" id="IPR012349">
    <property type="entry name" value="Split_barrel_FMN-bd"/>
</dbReference>
<evidence type="ECO:0000256" key="5">
    <source>
        <dbReference type="ARBA" id="ARBA00022827"/>
    </source>
</evidence>
<dbReference type="Pfam" id="PF00970">
    <property type="entry name" value="FAD_binding_6"/>
    <property type="match status" value="1"/>
</dbReference>
<keyword evidence="4" id="KW-0479">Metal-binding</keyword>
<keyword evidence="2" id="KW-0285">Flavoprotein</keyword>
<dbReference type="Pfam" id="PF01243">
    <property type="entry name" value="PNPOx_N"/>
    <property type="match status" value="1"/>
</dbReference>
<dbReference type="PROSITE" id="PS51384">
    <property type="entry name" value="FAD_FR"/>
    <property type="match status" value="1"/>
</dbReference>
<dbReference type="InterPro" id="IPR008333">
    <property type="entry name" value="Cbr1-like_FAD-bd_dom"/>
</dbReference>
<evidence type="ECO:0000259" key="10">
    <source>
        <dbReference type="PROSITE" id="PS51085"/>
    </source>
</evidence>
<dbReference type="InterPro" id="IPR017938">
    <property type="entry name" value="Riboflavin_synthase-like_b-brl"/>
</dbReference>
<dbReference type="InterPro" id="IPR039261">
    <property type="entry name" value="FNR_nucleotide-bd"/>
</dbReference>
<dbReference type="InterPro" id="IPR017927">
    <property type="entry name" value="FAD-bd_FR_type"/>
</dbReference>
<proteinExistence type="predicted"/>
<keyword evidence="3" id="KW-0001">2Fe-2S</keyword>
<keyword evidence="7" id="KW-0408">Iron</keyword>
<evidence type="ECO:0000256" key="8">
    <source>
        <dbReference type="ARBA" id="ARBA00023014"/>
    </source>
</evidence>
<evidence type="ECO:0000313" key="13">
    <source>
        <dbReference type="Proteomes" id="UP001597542"/>
    </source>
</evidence>
<keyword evidence="8" id="KW-0411">Iron-sulfur</keyword>
<dbReference type="RefSeq" id="WP_344279726.1">
    <property type="nucleotide sequence ID" value="NZ_BAAAHV010000016.1"/>
</dbReference>
<dbReference type="Pfam" id="PF00175">
    <property type="entry name" value="NAD_binding_1"/>
    <property type="match status" value="1"/>
</dbReference>
<feature type="domain" description="2Fe-2S ferredoxin-type" evidence="10">
    <location>
        <begin position="617"/>
        <end position="704"/>
    </location>
</feature>
<dbReference type="SUPFAM" id="SSF54292">
    <property type="entry name" value="2Fe-2S ferredoxin-like"/>
    <property type="match status" value="1"/>
</dbReference>
<dbReference type="CDD" id="cd00207">
    <property type="entry name" value="fer2"/>
    <property type="match status" value="1"/>
</dbReference>
<dbReference type="Gene3D" id="2.40.30.10">
    <property type="entry name" value="Translation factors"/>
    <property type="match status" value="1"/>
</dbReference>
<evidence type="ECO:0000256" key="1">
    <source>
        <dbReference type="ARBA" id="ARBA00001974"/>
    </source>
</evidence>
<sequence>MTSENLATAASRMTTVEELEAAIGRPGAAIMLKQLDHLGEGCETILARSPFAGCGYRTADGARHSTFVGGSPGFLHARSPTQISFALPANAPAPAIGHGISFVILLPGIGETLRLNGIVAATDRRETAVHINEVYVHCGRCVFRSKLWQPRPARAAPPAPAMTDGPLARPDIADFLARAPFLILTTGDAAGGSDTSPRGDHPGFAHPVDGRTILLPDRNGNKRADTSRNLLQEPDLALAALVPGRTDVLQLRGTASLTNDPVLLEPLSLRGNLPQAALLIDVTNAELVASEAIERSRLWHPEAHVDRAEVPDLMALAVKHASLGTAAGAPPGFLLAFIARFPKLIRFGINRGYRSQLHAEGYADSAPEPGRPLRTVRVSEIRRETPQAVTVALEDGARFDFRPGQFFTLVADLDGKPVRRAYSASGVPGTKRLEVTVKRVGDGRFSSYLHDRLQVGDRLSVRGPSGSFRPDPRADLVLIAAGSGITPMMSVLRTRLSRPGRSRISLLYASRSEEETIFAAQLARLRRRHPRRLRITHVLSRPDSGWTGERGRIDEELLRRWLGDASPTVEYCVCGPEPLMAMARGVVAGLGVPEGRFHEERYTSGAVDPADMSTEPQEMVVENVGSATVEPGDTLLDAGLAAGLPMPYSCTVGNCGECLVRLRSGEVATKQPNCLTPRQLADGYVLACVSCPRSAVVIEIEDDPR</sequence>
<organism evidence="12 13">
    <name type="scientific">Amycolatopsis albidoflavus</name>
    <dbReference type="NCBI Taxonomy" id="102226"/>
    <lineage>
        <taxon>Bacteria</taxon>
        <taxon>Bacillati</taxon>
        <taxon>Actinomycetota</taxon>
        <taxon>Actinomycetes</taxon>
        <taxon>Pseudonocardiales</taxon>
        <taxon>Pseudonocardiaceae</taxon>
        <taxon>Amycolatopsis</taxon>
    </lineage>
</organism>
<feature type="region of interest" description="Disordered" evidence="9">
    <location>
        <begin position="188"/>
        <end position="220"/>
    </location>
</feature>
<keyword evidence="5" id="KW-0274">FAD</keyword>
<name>A0ABW5HZD9_9PSEU</name>
<dbReference type="PANTHER" id="PTHR47354">
    <property type="entry name" value="NADH OXIDOREDUCTASE HCR"/>
    <property type="match status" value="1"/>
</dbReference>
<dbReference type="Gene3D" id="2.30.110.10">
    <property type="entry name" value="Electron Transport, Fmn-binding Protein, Chain A"/>
    <property type="match status" value="1"/>
</dbReference>
<evidence type="ECO:0000256" key="6">
    <source>
        <dbReference type="ARBA" id="ARBA00023002"/>
    </source>
</evidence>
<dbReference type="SUPFAM" id="SSF63380">
    <property type="entry name" value="Riboflavin synthase domain-like"/>
    <property type="match status" value="1"/>
</dbReference>
<dbReference type="InterPro" id="IPR012675">
    <property type="entry name" value="Beta-grasp_dom_sf"/>
</dbReference>
<protein>
    <submittedName>
        <fullName evidence="12">2Fe-2S iron-sulfur cluster-binding protein</fullName>
    </submittedName>
</protein>
<evidence type="ECO:0000256" key="9">
    <source>
        <dbReference type="SAM" id="MobiDB-lite"/>
    </source>
</evidence>
<gene>
    <name evidence="12" type="ORF">ACFSUT_17935</name>
</gene>
<dbReference type="InterPro" id="IPR001433">
    <property type="entry name" value="OxRdtase_FAD/NAD-bd"/>
</dbReference>
<dbReference type="Gene3D" id="3.10.20.30">
    <property type="match status" value="1"/>
</dbReference>
<dbReference type="EMBL" id="JBHUKQ010000011">
    <property type="protein sequence ID" value="MFD2482173.1"/>
    <property type="molecule type" value="Genomic_DNA"/>
</dbReference>
<evidence type="ECO:0000259" key="11">
    <source>
        <dbReference type="PROSITE" id="PS51384"/>
    </source>
</evidence>
<comment type="caution">
    <text evidence="12">The sequence shown here is derived from an EMBL/GenBank/DDBJ whole genome shotgun (WGS) entry which is preliminary data.</text>
</comment>
<evidence type="ECO:0000256" key="3">
    <source>
        <dbReference type="ARBA" id="ARBA00022714"/>
    </source>
</evidence>
<dbReference type="Gene3D" id="3.40.50.80">
    <property type="entry name" value="Nucleotide-binding domain of ferredoxin-NADP reductase (FNR) module"/>
    <property type="match status" value="1"/>
</dbReference>
<evidence type="ECO:0000256" key="7">
    <source>
        <dbReference type="ARBA" id="ARBA00023004"/>
    </source>
</evidence>
<dbReference type="InterPro" id="IPR050415">
    <property type="entry name" value="MRET"/>
</dbReference>
<comment type="cofactor">
    <cofactor evidence="1">
        <name>FAD</name>
        <dbReference type="ChEBI" id="CHEBI:57692"/>
    </cofactor>
</comment>
<keyword evidence="13" id="KW-1185">Reference proteome</keyword>
<dbReference type="CDD" id="cd06214">
    <property type="entry name" value="PA_degradation_oxidoreductase_like"/>
    <property type="match status" value="1"/>
</dbReference>